<dbReference type="EMBL" id="UGRU01000001">
    <property type="protein sequence ID" value="SUA45247.1"/>
    <property type="molecule type" value="Genomic_DNA"/>
</dbReference>
<feature type="domain" description="N-acetyltransferase" evidence="4">
    <location>
        <begin position="6"/>
        <end position="154"/>
    </location>
</feature>
<dbReference type="AlphaFoldDB" id="A0A378WWV1"/>
<dbReference type="InterPro" id="IPR050832">
    <property type="entry name" value="Bact_Acetyltransf"/>
</dbReference>
<accession>A0A378WWV1</accession>
<reference evidence="5 6" key="1">
    <citation type="submission" date="2018-06" db="EMBL/GenBank/DDBJ databases">
        <authorList>
            <consortium name="Pathogen Informatics"/>
            <person name="Doyle S."/>
        </authorList>
    </citation>
    <scope>NUCLEOTIDE SEQUENCE [LARGE SCALE GENOMIC DNA]</scope>
    <source>
        <strain evidence="5 6">NCTC13184</strain>
    </source>
</reference>
<dbReference type="CDD" id="cd04301">
    <property type="entry name" value="NAT_SF"/>
    <property type="match status" value="1"/>
</dbReference>
<evidence type="ECO:0000256" key="1">
    <source>
        <dbReference type="ARBA" id="ARBA00022679"/>
    </source>
</evidence>
<evidence type="ECO:0000313" key="6">
    <source>
        <dbReference type="Proteomes" id="UP000255082"/>
    </source>
</evidence>
<dbReference type="Proteomes" id="UP000255082">
    <property type="component" value="Unassembled WGS sequence"/>
</dbReference>
<dbReference type="InterPro" id="IPR000182">
    <property type="entry name" value="GNAT_dom"/>
</dbReference>
<protein>
    <submittedName>
        <fullName evidence="5">Predicted acetyltransferase</fullName>
    </submittedName>
</protein>
<dbReference type="Pfam" id="PF00583">
    <property type="entry name" value="Acetyltransf_1"/>
    <property type="match status" value="1"/>
</dbReference>
<feature type="region of interest" description="Disordered" evidence="3">
    <location>
        <begin position="158"/>
        <end position="199"/>
    </location>
</feature>
<sequence length="199" mass="22284">MVRSVFHVRQDDPMAAPLLAELAIEYSSRYGGSVGEVHADLVNHPAADFAAPHGDLLVVVEDGEPVAGGAFRRYDEQTAELKRIWTAREHRRRGLATFVLAELEAEALRRGYRRIFLTTGPRQPEAVALYLSAGYTPLERTASIQPGLLAHPFEKFPLRPTANTQRRNRFGREREGGYTPVRSGRRYRPVRDEAGAVHV</sequence>
<dbReference type="GO" id="GO:0016747">
    <property type="term" value="F:acyltransferase activity, transferring groups other than amino-acyl groups"/>
    <property type="evidence" value="ECO:0007669"/>
    <property type="project" value="InterPro"/>
</dbReference>
<evidence type="ECO:0000313" key="5">
    <source>
        <dbReference type="EMBL" id="SUA45247.1"/>
    </source>
</evidence>
<evidence type="ECO:0000256" key="2">
    <source>
        <dbReference type="ARBA" id="ARBA00023315"/>
    </source>
</evidence>
<dbReference type="InterPro" id="IPR016181">
    <property type="entry name" value="Acyl_CoA_acyltransferase"/>
</dbReference>
<name>A0A378WWV1_9NOCA</name>
<dbReference type="PANTHER" id="PTHR43877:SF2">
    <property type="entry name" value="AMINOALKYLPHOSPHONATE N-ACETYLTRANSFERASE-RELATED"/>
    <property type="match status" value="1"/>
</dbReference>
<evidence type="ECO:0000256" key="3">
    <source>
        <dbReference type="SAM" id="MobiDB-lite"/>
    </source>
</evidence>
<feature type="compositionally biased region" description="Basic and acidic residues" evidence="3">
    <location>
        <begin position="189"/>
        <end position="199"/>
    </location>
</feature>
<dbReference type="Gene3D" id="3.40.630.30">
    <property type="match status" value="1"/>
</dbReference>
<keyword evidence="2" id="KW-0012">Acyltransferase</keyword>
<organism evidence="5 6">
    <name type="scientific">Nocardia africana</name>
    <dbReference type="NCBI Taxonomy" id="134964"/>
    <lineage>
        <taxon>Bacteria</taxon>
        <taxon>Bacillati</taxon>
        <taxon>Actinomycetota</taxon>
        <taxon>Actinomycetes</taxon>
        <taxon>Mycobacteriales</taxon>
        <taxon>Nocardiaceae</taxon>
        <taxon>Nocardia</taxon>
    </lineage>
</organism>
<proteinExistence type="predicted"/>
<gene>
    <name evidence="5" type="ORF">NCTC13184_03770</name>
</gene>
<evidence type="ECO:0000259" key="4">
    <source>
        <dbReference type="PROSITE" id="PS51186"/>
    </source>
</evidence>
<keyword evidence="1 5" id="KW-0808">Transferase</keyword>
<dbReference type="PANTHER" id="PTHR43877">
    <property type="entry name" value="AMINOALKYLPHOSPHONATE N-ACETYLTRANSFERASE-RELATED-RELATED"/>
    <property type="match status" value="1"/>
</dbReference>
<dbReference type="SUPFAM" id="SSF55729">
    <property type="entry name" value="Acyl-CoA N-acyltransferases (Nat)"/>
    <property type="match status" value="1"/>
</dbReference>
<dbReference type="PROSITE" id="PS51186">
    <property type="entry name" value="GNAT"/>
    <property type="match status" value="1"/>
</dbReference>